<accession>A0A4Q7V1M5</accession>
<feature type="domain" description="PNPLA" evidence="2">
    <location>
        <begin position="16"/>
        <end position="209"/>
    </location>
</feature>
<evidence type="ECO:0000313" key="3">
    <source>
        <dbReference type="EMBL" id="RZT87364.1"/>
    </source>
</evidence>
<dbReference type="RefSeq" id="WP_207223612.1">
    <property type="nucleotide sequence ID" value="NZ_SHKL01000001.1"/>
</dbReference>
<protein>
    <submittedName>
        <fullName evidence="3">NTE family protein</fullName>
    </submittedName>
</protein>
<dbReference type="EMBL" id="SHKL01000001">
    <property type="protein sequence ID" value="RZT87364.1"/>
    <property type="molecule type" value="Genomic_DNA"/>
</dbReference>
<dbReference type="Proteomes" id="UP000291591">
    <property type="component" value="Unassembled WGS sequence"/>
</dbReference>
<dbReference type="Gene3D" id="3.40.1090.10">
    <property type="entry name" value="Cytosolic phospholipase A2 catalytic domain"/>
    <property type="match status" value="2"/>
</dbReference>
<sequence>MSTPEPAGPNIVIASQGGGSHSAFGAGVLGTLLAAPELQGYRVTGLSGTSGGAINALLAWTALRDGDRASAKDRLDAFWADNAASGPLQALLNATVVGASILQNLDALPGVSPYLVPEIAAAQFRSLLERHVDFDAITADPDRLDPLLALGAVDVLSGDFRAFSSYRERITVDSVAASAAIPNLFRAVETAGGTFWDGLFSQNPPVRDLLAALPDELWVVQITPSAIDRLPRTLTEIVDRRGELSGNLSLYQELAFVETLNRLIDDGRLQPGGEIGRTVIRVIELPREILPRALGAASKADRSPAFLQRLIDSGREQAEKFLGALAFERAWADGDADAVRGLSTPGASLVTDDPFSGSGQVGVHAVLGRDVRPDLAHRQVSGDSVTWAVHAPGVDAPCEARATFDGRKVSELRLGRAG</sequence>
<proteinExistence type="predicted"/>
<comment type="caution">
    <text evidence="3">The sequence shown here is derived from an EMBL/GenBank/DDBJ whole genome shotgun (WGS) entry which is preliminary data.</text>
</comment>
<keyword evidence="1" id="KW-0443">Lipid metabolism</keyword>
<dbReference type="AlphaFoldDB" id="A0A4Q7V1M5"/>
<dbReference type="InterPro" id="IPR016035">
    <property type="entry name" value="Acyl_Trfase/lysoPLipase"/>
</dbReference>
<dbReference type="GO" id="GO:0006629">
    <property type="term" value="P:lipid metabolic process"/>
    <property type="evidence" value="ECO:0007669"/>
    <property type="project" value="UniProtKB-KW"/>
</dbReference>
<evidence type="ECO:0000256" key="1">
    <source>
        <dbReference type="ARBA" id="ARBA00023098"/>
    </source>
</evidence>
<evidence type="ECO:0000259" key="2">
    <source>
        <dbReference type="Pfam" id="PF01734"/>
    </source>
</evidence>
<reference evidence="3 4" key="1">
    <citation type="submission" date="2019-02" db="EMBL/GenBank/DDBJ databases">
        <title>Sequencing the genomes of 1000 actinobacteria strains.</title>
        <authorList>
            <person name="Klenk H.-P."/>
        </authorList>
    </citation>
    <scope>NUCLEOTIDE SEQUENCE [LARGE SCALE GENOMIC DNA]</scope>
    <source>
        <strain evidence="3 4">DSM 45779</strain>
    </source>
</reference>
<keyword evidence="4" id="KW-1185">Reference proteome</keyword>
<gene>
    <name evidence="3" type="ORF">EV383_4284</name>
</gene>
<dbReference type="Pfam" id="PF01734">
    <property type="entry name" value="Patatin"/>
    <property type="match status" value="1"/>
</dbReference>
<name>A0A4Q7V1M5_PSEST</name>
<organism evidence="3 4">
    <name type="scientific">Pseudonocardia sediminis</name>
    <dbReference type="NCBI Taxonomy" id="1397368"/>
    <lineage>
        <taxon>Bacteria</taxon>
        <taxon>Bacillati</taxon>
        <taxon>Actinomycetota</taxon>
        <taxon>Actinomycetes</taxon>
        <taxon>Pseudonocardiales</taxon>
        <taxon>Pseudonocardiaceae</taxon>
        <taxon>Pseudonocardia</taxon>
    </lineage>
</organism>
<evidence type="ECO:0000313" key="4">
    <source>
        <dbReference type="Proteomes" id="UP000291591"/>
    </source>
</evidence>
<dbReference type="InterPro" id="IPR002641">
    <property type="entry name" value="PNPLA_dom"/>
</dbReference>
<dbReference type="SUPFAM" id="SSF52151">
    <property type="entry name" value="FabD/lysophospholipase-like"/>
    <property type="match status" value="1"/>
</dbReference>